<evidence type="ECO:0000313" key="1">
    <source>
        <dbReference type="EMBL" id="EXX58432.1"/>
    </source>
</evidence>
<sequence>MLRTNLRPTCVTPYQKKKDQEIINDTNVFLRRTPPPDNDSHTTMSDVSYVSAAESVATIISPPTPAQE</sequence>
<gene>
    <name evidence="1" type="ORF">RirG_198060</name>
</gene>
<organism evidence="1 2">
    <name type="scientific">Rhizophagus irregularis (strain DAOM 197198w)</name>
    <name type="common">Glomus intraradices</name>
    <dbReference type="NCBI Taxonomy" id="1432141"/>
    <lineage>
        <taxon>Eukaryota</taxon>
        <taxon>Fungi</taxon>
        <taxon>Fungi incertae sedis</taxon>
        <taxon>Mucoromycota</taxon>
        <taxon>Glomeromycotina</taxon>
        <taxon>Glomeromycetes</taxon>
        <taxon>Glomerales</taxon>
        <taxon>Glomeraceae</taxon>
        <taxon>Rhizophagus</taxon>
    </lineage>
</organism>
<keyword evidence="2" id="KW-1185">Reference proteome</keyword>
<evidence type="ECO:0000313" key="2">
    <source>
        <dbReference type="Proteomes" id="UP000022910"/>
    </source>
</evidence>
<dbReference type="HOGENOM" id="CLU_2795310_0_0_1"/>
<proteinExistence type="predicted"/>
<dbReference type="Proteomes" id="UP000022910">
    <property type="component" value="Unassembled WGS sequence"/>
</dbReference>
<comment type="caution">
    <text evidence="1">The sequence shown here is derived from an EMBL/GenBank/DDBJ whole genome shotgun (WGS) entry which is preliminary data.</text>
</comment>
<protein>
    <submittedName>
        <fullName evidence="1">Uncharacterized protein</fullName>
    </submittedName>
</protein>
<reference evidence="1 2" key="1">
    <citation type="submission" date="2014-02" db="EMBL/GenBank/DDBJ databases">
        <title>Single nucleus genome sequencing reveals high similarity among nuclei of an endomycorrhizal fungus.</title>
        <authorList>
            <person name="Lin K."/>
            <person name="Geurts R."/>
            <person name="Zhang Z."/>
            <person name="Limpens E."/>
            <person name="Saunders D.G."/>
            <person name="Mu D."/>
            <person name="Pang E."/>
            <person name="Cao H."/>
            <person name="Cha H."/>
            <person name="Lin T."/>
            <person name="Zhou Q."/>
            <person name="Shang Y."/>
            <person name="Li Y."/>
            <person name="Ivanov S."/>
            <person name="Sharma T."/>
            <person name="Velzen R.V."/>
            <person name="Ruijter N.D."/>
            <person name="Aanen D.K."/>
            <person name="Win J."/>
            <person name="Kamoun S."/>
            <person name="Bisseling T."/>
            <person name="Huang S."/>
        </authorList>
    </citation>
    <scope>NUCLEOTIDE SEQUENCE [LARGE SCALE GENOMIC DNA]</scope>
    <source>
        <strain evidence="2">DAOM197198w</strain>
    </source>
</reference>
<name>A0A015IMJ4_RHIIW</name>
<dbReference type="OrthoDB" id="2444687at2759"/>
<dbReference type="AlphaFoldDB" id="A0A015IMJ4"/>
<dbReference type="EMBL" id="JEMT01026842">
    <property type="protein sequence ID" value="EXX58432.1"/>
    <property type="molecule type" value="Genomic_DNA"/>
</dbReference>
<accession>A0A015IMJ4</accession>